<evidence type="ECO:0000313" key="1">
    <source>
        <dbReference type="EMBL" id="CAI3697099.1"/>
    </source>
</evidence>
<dbReference type="AlphaFoldDB" id="A0AAD2DI94"/>
<protein>
    <submittedName>
        <fullName evidence="1">Uncharacterized protein</fullName>
    </submittedName>
</protein>
<proteinExistence type="predicted"/>
<reference evidence="1" key="1">
    <citation type="submission" date="2022-10" db="EMBL/GenBank/DDBJ databases">
        <authorList>
            <person name="Aires J."/>
            <person name="Mesa V."/>
        </authorList>
    </citation>
    <scope>NUCLEOTIDE SEQUENCE</scope>
    <source>
        <strain evidence="1">Clostridium neonatale JD116</strain>
    </source>
</reference>
<gene>
    <name evidence="1" type="ORF">CNEO2_940020</name>
</gene>
<dbReference type="Proteomes" id="UP001189143">
    <property type="component" value="Unassembled WGS sequence"/>
</dbReference>
<evidence type="ECO:0000313" key="2">
    <source>
        <dbReference type="Proteomes" id="UP001189143"/>
    </source>
</evidence>
<accession>A0AAD2DI94</accession>
<organism evidence="1 2">
    <name type="scientific">Clostridium neonatale</name>
    <dbReference type="NCBI Taxonomy" id="137838"/>
    <lineage>
        <taxon>Bacteria</taxon>
        <taxon>Bacillati</taxon>
        <taxon>Bacillota</taxon>
        <taxon>Clostridia</taxon>
        <taxon>Eubacteriales</taxon>
        <taxon>Clostridiaceae</taxon>
        <taxon>Clostridium</taxon>
    </lineage>
</organism>
<comment type="caution">
    <text evidence="1">The sequence shown here is derived from an EMBL/GenBank/DDBJ whole genome shotgun (WGS) entry which is preliminary data.</text>
</comment>
<dbReference type="RefSeq" id="WP_317050006.1">
    <property type="nucleotide sequence ID" value="NZ_CAMRXC010000291.1"/>
</dbReference>
<sequence>MFSLLIPYEYKRRDRVYQKTKYYEKLKEEGKKTKKEQLQEVREKIKALIDKGFKRKNILVELDLAESTYRRHYRYMKKNGLL</sequence>
<dbReference type="EMBL" id="CAMTCP010000297">
    <property type="protein sequence ID" value="CAI3697099.1"/>
    <property type="molecule type" value="Genomic_DNA"/>
</dbReference>
<name>A0AAD2DI94_9CLOT</name>